<evidence type="ECO:0000259" key="2">
    <source>
        <dbReference type="Pfam" id="PF02517"/>
    </source>
</evidence>
<keyword evidence="1" id="KW-0812">Transmembrane</keyword>
<organism evidence="3 4">
    <name type="scientific">Marseilla massiliensis</name>
    <dbReference type="NCBI Taxonomy" id="1841864"/>
    <lineage>
        <taxon>Bacteria</taxon>
        <taxon>Pseudomonadati</taxon>
        <taxon>Bacteroidota</taxon>
        <taxon>Bacteroidia</taxon>
        <taxon>Bacteroidales</taxon>
        <taxon>Prevotellaceae</taxon>
        <taxon>Marseilla</taxon>
    </lineage>
</organism>
<evidence type="ECO:0000313" key="3">
    <source>
        <dbReference type="EMBL" id="MBM6674258.1"/>
    </source>
</evidence>
<proteinExistence type="predicted"/>
<comment type="caution">
    <text evidence="3">The sequence shown here is derived from an EMBL/GenBank/DDBJ whole genome shotgun (WGS) entry which is preliminary data.</text>
</comment>
<reference evidence="3" key="1">
    <citation type="submission" date="2020-08" db="EMBL/GenBank/DDBJ databases">
        <authorList>
            <person name="Cejkova D."/>
            <person name="Kubasova T."/>
            <person name="Jahodarova E."/>
            <person name="Rychlik I."/>
        </authorList>
    </citation>
    <scope>NUCLEOTIDE SEQUENCE</scope>
    <source>
        <strain evidence="3">An824</strain>
    </source>
</reference>
<evidence type="ECO:0000256" key="1">
    <source>
        <dbReference type="SAM" id="Phobius"/>
    </source>
</evidence>
<feature type="transmembrane region" description="Helical" evidence="1">
    <location>
        <begin position="7"/>
        <end position="29"/>
    </location>
</feature>
<keyword evidence="3" id="KW-0645">Protease</keyword>
<keyword evidence="4" id="KW-1185">Reference proteome</keyword>
<gene>
    <name evidence="3" type="ORF">H6A34_10275</name>
</gene>
<dbReference type="Proteomes" id="UP000706891">
    <property type="component" value="Unassembled WGS sequence"/>
</dbReference>
<feature type="transmembrane region" description="Helical" evidence="1">
    <location>
        <begin position="89"/>
        <end position="107"/>
    </location>
</feature>
<name>A0A938WTV0_9BACT</name>
<feature type="transmembrane region" description="Helical" evidence="1">
    <location>
        <begin position="243"/>
        <end position="261"/>
    </location>
</feature>
<protein>
    <submittedName>
        <fullName evidence="3">CPBP family intramembrane metalloprotease</fullName>
    </submittedName>
</protein>
<dbReference type="InterPro" id="IPR003675">
    <property type="entry name" value="Rce1/LyrA-like_dom"/>
</dbReference>
<dbReference type="GO" id="GO:0080120">
    <property type="term" value="P:CAAX-box protein maturation"/>
    <property type="evidence" value="ECO:0007669"/>
    <property type="project" value="UniProtKB-ARBA"/>
</dbReference>
<keyword evidence="1" id="KW-1133">Transmembrane helix</keyword>
<feature type="transmembrane region" description="Helical" evidence="1">
    <location>
        <begin position="154"/>
        <end position="176"/>
    </location>
</feature>
<dbReference type="PANTHER" id="PTHR36435">
    <property type="entry name" value="SLR1288 PROTEIN"/>
    <property type="match status" value="1"/>
</dbReference>
<dbReference type="Pfam" id="PF02517">
    <property type="entry name" value="Rce1-like"/>
    <property type="match status" value="1"/>
</dbReference>
<feature type="transmembrane region" description="Helical" evidence="1">
    <location>
        <begin position="182"/>
        <end position="198"/>
    </location>
</feature>
<feature type="transmembrane region" description="Helical" evidence="1">
    <location>
        <begin position="203"/>
        <end position="223"/>
    </location>
</feature>
<dbReference type="EMBL" id="JACJJG010000063">
    <property type="protein sequence ID" value="MBM6674258.1"/>
    <property type="molecule type" value="Genomic_DNA"/>
</dbReference>
<dbReference type="GO" id="GO:0008237">
    <property type="term" value="F:metallopeptidase activity"/>
    <property type="evidence" value="ECO:0007669"/>
    <property type="project" value="UniProtKB-KW"/>
</dbReference>
<feature type="transmembrane region" description="Helical" evidence="1">
    <location>
        <begin position="49"/>
        <end position="69"/>
    </location>
</feature>
<keyword evidence="3" id="KW-0378">Hydrolase</keyword>
<sequence length="267" mass="29897">MKKTILYLFGFLLIQFALSWIVYAAWLLATGSSQEYVMSVFGGAHPEAITAPMMILASALSGAATIAVFVWRKWAVMSPAYLRQRHWDVFFWCAVASLGTIIPSIWLQEQMPAMKDYMADSFTAIMTNDYGYFVLCLLTPFVEEMVFRGAILRTLLCSVSNHWVAILISAALFAVVHPNPAQMPHALLMGLLLGWMYYRTGSILPGVVLHWVNNTVAYAVTILLPASNDMTLSQLFGGNQTSVILSIVFSLFIFLPAIYQLNMRMKR</sequence>
<dbReference type="AlphaFoldDB" id="A0A938WTV0"/>
<dbReference type="RefSeq" id="WP_205105440.1">
    <property type="nucleotide sequence ID" value="NZ_JACJJG010000063.1"/>
</dbReference>
<dbReference type="InterPro" id="IPR052710">
    <property type="entry name" value="CAAX_protease"/>
</dbReference>
<feature type="domain" description="CAAX prenyl protease 2/Lysostaphin resistance protein A-like" evidence="2">
    <location>
        <begin position="132"/>
        <end position="216"/>
    </location>
</feature>
<keyword evidence="3" id="KW-0482">Metalloprotease</keyword>
<keyword evidence="1" id="KW-0472">Membrane</keyword>
<reference evidence="3" key="2">
    <citation type="journal article" date="2021" name="Sci. Rep.">
        <title>The distribution of antibiotic resistance genes in chicken gut microbiota commensals.</title>
        <authorList>
            <person name="Juricova H."/>
            <person name="Matiasovicova J."/>
            <person name="Kubasova T."/>
            <person name="Cejkova D."/>
            <person name="Rychlik I."/>
        </authorList>
    </citation>
    <scope>NUCLEOTIDE SEQUENCE</scope>
    <source>
        <strain evidence="3">An824</strain>
    </source>
</reference>
<accession>A0A938WTV0</accession>
<dbReference type="GO" id="GO:0004175">
    <property type="term" value="F:endopeptidase activity"/>
    <property type="evidence" value="ECO:0007669"/>
    <property type="project" value="UniProtKB-ARBA"/>
</dbReference>
<dbReference type="PANTHER" id="PTHR36435:SF1">
    <property type="entry name" value="CAAX AMINO TERMINAL PROTEASE FAMILY PROTEIN"/>
    <property type="match status" value="1"/>
</dbReference>
<feature type="transmembrane region" description="Helical" evidence="1">
    <location>
        <begin position="122"/>
        <end position="142"/>
    </location>
</feature>
<evidence type="ECO:0000313" key="4">
    <source>
        <dbReference type="Proteomes" id="UP000706891"/>
    </source>
</evidence>